<keyword evidence="3" id="KW-0716">Sensory transduction</keyword>
<dbReference type="GO" id="GO:0004984">
    <property type="term" value="F:olfactory receptor activity"/>
    <property type="evidence" value="ECO:0007669"/>
    <property type="project" value="InterPro"/>
</dbReference>
<name>A0A834Y4Y6_APHGI</name>
<evidence type="ECO:0000256" key="6">
    <source>
        <dbReference type="ARBA" id="ARBA00022989"/>
    </source>
</evidence>
<keyword evidence="8" id="KW-0675">Receptor</keyword>
<comment type="subcellular location">
    <subcellularLocation>
        <location evidence="1">Cell membrane</location>
        <topology evidence="1">Multi-pass membrane protein</topology>
    </subcellularLocation>
</comment>
<keyword evidence="9" id="KW-0807">Transducer</keyword>
<comment type="caution">
    <text evidence="11">The sequence shown here is derived from an EMBL/GenBank/DDBJ whole genome shotgun (WGS) entry which is preliminary data.</text>
</comment>
<dbReference type="GO" id="GO:0005549">
    <property type="term" value="F:odorant binding"/>
    <property type="evidence" value="ECO:0007669"/>
    <property type="project" value="InterPro"/>
</dbReference>
<feature type="transmembrane region" description="Helical" evidence="10">
    <location>
        <begin position="21"/>
        <end position="41"/>
    </location>
</feature>
<feature type="transmembrane region" description="Helical" evidence="10">
    <location>
        <begin position="163"/>
        <end position="184"/>
    </location>
</feature>
<organism evidence="11 12">
    <name type="scientific">Aphidius gifuensis</name>
    <name type="common">Parasitoid wasp</name>
    <dbReference type="NCBI Taxonomy" id="684658"/>
    <lineage>
        <taxon>Eukaryota</taxon>
        <taxon>Metazoa</taxon>
        <taxon>Ecdysozoa</taxon>
        <taxon>Arthropoda</taxon>
        <taxon>Hexapoda</taxon>
        <taxon>Insecta</taxon>
        <taxon>Pterygota</taxon>
        <taxon>Neoptera</taxon>
        <taxon>Endopterygota</taxon>
        <taxon>Hymenoptera</taxon>
        <taxon>Apocrita</taxon>
        <taxon>Ichneumonoidea</taxon>
        <taxon>Braconidae</taxon>
        <taxon>Aphidiinae</taxon>
        <taxon>Aphidius</taxon>
    </lineage>
</organism>
<dbReference type="GO" id="GO:0005886">
    <property type="term" value="C:plasma membrane"/>
    <property type="evidence" value="ECO:0007669"/>
    <property type="project" value="UniProtKB-SubCell"/>
</dbReference>
<evidence type="ECO:0000256" key="10">
    <source>
        <dbReference type="SAM" id="Phobius"/>
    </source>
</evidence>
<accession>A0A834Y4Y6</accession>
<evidence type="ECO:0008006" key="13">
    <source>
        <dbReference type="Google" id="ProtNLM"/>
    </source>
</evidence>
<evidence type="ECO:0000256" key="9">
    <source>
        <dbReference type="ARBA" id="ARBA00023224"/>
    </source>
</evidence>
<gene>
    <name evidence="11" type="ORF">HCN44_005546</name>
</gene>
<dbReference type="Proteomes" id="UP000639338">
    <property type="component" value="Unassembled WGS sequence"/>
</dbReference>
<feature type="transmembrane region" description="Helical" evidence="10">
    <location>
        <begin position="84"/>
        <end position="110"/>
    </location>
</feature>
<proteinExistence type="predicted"/>
<dbReference type="EMBL" id="JACMRX010000001">
    <property type="protein sequence ID" value="KAF7997269.1"/>
    <property type="molecule type" value="Genomic_DNA"/>
</dbReference>
<keyword evidence="4 10" id="KW-0812">Transmembrane</keyword>
<evidence type="ECO:0000313" key="12">
    <source>
        <dbReference type="Proteomes" id="UP000639338"/>
    </source>
</evidence>
<dbReference type="Pfam" id="PF02949">
    <property type="entry name" value="7tm_6"/>
    <property type="match status" value="1"/>
</dbReference>
<evidence type="ECO:0000256" key="4">
    <source>
        <dbReference type="ARBA" id="ARBA00022692"/>
    </source>
</evidence>
<dbReference type="AlphaFoldDB" id="A0A834Y4Y6"/>
<keyword evidence="2" id="KW-1003">Cell membrane</keyword>
<keyword evidence="7 10" id="KW-0472">Membrane</keyword>
<evidence type="ECO:0000256" key="1">
    <source>
        <dbReference type="ARBA" id="ARBA00004651"/>
    </source>
</evidence>
<evidence type="ECO:0000256" key="8">
    <source>
        <dbReference type="ARBA" id="ARBA00023170"/>
    </source>
</evidence>
<evidence type="ECO:0000256" key="2">
    <source>
        <dbReference type="ARBA" id="ARBA00022475"/>
    </source>
</evidence>
<dbReference type="PANTHER" id="PTHR21137:SF35">
    <property type="entry name" value="ODORANT RECEPTOR 19A-RELATED"/>
    <property type="match status" value="1"/>
</dbReference>
<keyword evidence="5" id="KW-0552">Olfaction</keyword>
<keyword evidence="6 10" id="KW-1133">Transmembrane helix</keyword>
<dbReference type="InterPro" id="IPR004117">
    <property type="entry name" value="7tm6_olfct_rcpt"/>
</dbReference>
<evidence type="ECO:0000313" key="11">
    <source>
        <dbReference type="EMBL" id="KAF7997269.1"/>
    </source>
</evidence>
<evidence type="ECO:0000256" key="3">
    <source>
        <dbReference type="ARBA" id="ARBA00022606"/>
    </source>
</evidence>
<dbReference type="OrthoDB" id="6604226at2759"/>
<dbReference type="GO" id="GO:0007165">
    <property type="term" value="P:signal transduction"/>
    <property type="evidence" value="ECO:0007669"/>
    <property type="project" value="UniProtKB-KW"/>
</dbReference>
<dbReference type="PANTHER" id="PTHR21137">
    <property type="entry name" value="ODORANT RECEPTOR"/>
    <property type="match status" value="1"/>
</dbReference>
<evidence type="ECO:0000256" key="5">
    <source>
        <dbReference type="ARBA" id="ARBA00022725"/>
    </source>
</evidence>
<evidence type="ECO:0000256" key="7">
    <source>
        <dbReference type="ARBA" id="ARBA00023136"/>
    </source>
</evidence>
<reference evidence="11 12" key="1">
    <citation type="submission" date="2020-08" db="EMBL/GenBank/DDBJ databases">
        <title>Aphidius gifuensis genome sequencing and assembly.</title>
        <authorList>
            <person name="Du Z."/>
        </authorList>
    </citation>
    <scope>NUCLEOTIDE SEQUENCE [LARGE SCALE GENOMIC DNA]</scope>
    <source>
        <strain evidence="11">YNYX2018</strain>
        <tissue evidence="11">Adults</tissue>
    </source>
</reference>
<sequence length="292" mass="34237">MNDWYCVNDKSRKIMLKYAKIGRIVLIIQFIGAYGSLIPMISRYPSIVVEANGYNNDTILLRSIPLGPRCWIPMTLSWYLYVGYYFLLCIDLLILSTAFVGSDIFVFTIAMHICGQFKILYNSIENINYHKNRKQQCLIIENFVIRHNELIEILEQFEEACNVIIFFEVFANIFVICITGFILLQSFNLSKGQMEFSLIARMFVLFTQLFLYSYIGENLTNRAKNLQSVIYNSNWHDLSPKIIKDMTFIISRSQYEFHLTAGKTRNMNMSNFKDIVKSIFSYLSILRLMFEK</sequence>
<keyword evidence="12" id="KW-1185">Reference proteome</keyword>
<feature type="transmembrane region" description="Helical" evidence="10">
    <location>
        <begin position="196"/>
        <end position="215"/>
    </location>
</feature>
<protein>
    <recommendedName>
        <fullName evidence="13">Odorant receptor</fullName>
    </recommendedName>
</protein>